<organism evidence="2 3">
    <name type="scientific">Mycena belliarum</name>
    <dbReference type="NCBI Taxonomy" id="1033014"/>
    <lineage>
        <taxon>Eukaryota</taxon>
        <taxon>Fungi</taxon>
        <taxon>Dikarya</taxon>
        <taxon>Basidiomycota</taxon>
        <taxon>Agaricomycotina</taxon>
        <taxon>Agaricomycetes</taxon>
        <taxon>Agaricomycetidae</taxon>
        <taxon>Agaricales</taxon>
        <taxon>Marasmiineae</taxon>
        <taxon>Mycenaceae</taxon>
        <taxon>Mycena</taxon>
    </lineage>
</organism>
<dbReference type="Proteomes" id="UP001222325">
    <property type="component" value="Unassembled WGS sequence"/>
</dbReference>
<dbReference type="EMBL" id="JARJCN010000100">
    <property type="protein sequence ID" value="KAJ7075263.1"/>
    <property type="molecule type" value="Genomic_DNA"/>
</dbReference>
<name>A0AAD6TU48_9AGAR</name>
<comment type="caution">
    <text evidence="2">The sequence shown here is derived from an EMBL/GenBank/DDBJ whole genome shotgun (WGS) entry which is preliminary data.</text>
</comment>
<keyword evidence="3" id="KW-1185">Reference proteome</keyword>
<evidence type="ECO:0000313" key="3">
    <source>
        <dbReference type="Proteomes" id="UP001222325"/>
    </source>
</evidence>
<gene>
    <name evidence="2" type="ORF">B0H15DRAFT_956667</name>
</gene>
<protein>
    <submittedName>
        <fullName evidence="2">Uncharacterized protein</fullName>
    </submittedName>
</protein>
<dbReference type="AlphaFoldDB" id="A0AAD6TU48"/>
<proteinExistence type="predicted"/>
<reference evidence="2" key="1">
    <citation type="submission" date="2023-03" db="EMBL/GenBank/DDBJ databases">
        <title>Massive genome expansion in bonnet fungi (Mycena s.s.) driven by repeated elements and novel gene families across ecological guilds.</title>
        <authorList>
            <consortium name="Lawrence Berkeley National Laboratory"/>
            <person name="Harder C.B."/>
            <person name="Miyauchi S."/>
            <person name="Viragh M."/>
            <person name="Kuo A."/>
            <person name="Thoen E."/>
            <person name="Andreopoulos B."/>
            <person name="Lu D."/>
            <person name="Skrede I."/>
            <person name="Drula E."/>
            <person name="Henrissat B."/>
            <person name="Morin E."/>
            <person name="Kohler A."/>
            <person name="Barry K."/>
            <person name="LaButti K."/>
            <person name="Morin E."/>
            <person name="Salamov A."/>
            <person name="Lipzen A."/>
            <person name="Mereny Z."/>
            <person name="Hegedus B."/>
            <person name="Baldrian P."/>
            <person name="Stursova M."/>
            <person name="Weitz H."/>
            <person name="Taylor A."/>
            <person name="Grigoriev I.V."/>
            <person name="Nagy L.G."/>
            <person name="Martin F."/>
            <person name="Kauserud H."/>
        </authorList>
    </citation>
    <scope>NUCLEOTIDE SEQUENCE</scope>
    <source>
        <strain evidence="2">CBHHK173m</strain>
    </source>
</reference>
<feature type="compositionally biased region" description="Polar residues" evidence="1">
    <location>
        <begin position="161"/>
        <end position="170"/>
    </location>
</feature>
<sequence length="239" mass="24920">MQTDDVLNPAQLYYVASVVSQRSSDAAVAQPSAAVGVKPASLTLPAAPACPNNEPAPSPMSPPLDNRARASALAARDRLALPERALAPLLPLESRLAHSSWTTPSAAPSAAPHRAHVRSRMPPVLADALPRRREPPRVFGYAGPSSFGVARLPKCARKLGSSPTRSVPTSRKTRAQRPTSELGGGRRSERSSRAPLCRAVESQRGCGAHLPPAAAAAAVRNANPCPPAPTTSDCRAPLV</sequence>
<accession>A0AAD6TU48</accession>
<evidence type="ECO:0000256" key="1">
    <source>
        <dbReference type="SAM" id="MobiDB-lite"/>
    </source>
</evidence>
<feature type="compositionally biased region" description="Low complexity" evidence="1">
    <location>
        <begin position="211"/>
        <end position="223"/>
    </location>
</feature>
<feature type="region of interest" description="Disordered" evidence="1">
    <location>
        <begin position="158"/>
        <end position="239"/>
    </location>
</feature>
<evidence type="ECO:0000313" key="2">
    <source>
        <dbReference type="EMBL" id="KAJ7075263.1"/>
    </source>
</evidence>